<dbReference type="AlphaFoldDB" id="A0A841L7W8"/>
<sequence length="186" mass="20593">MRNRLRCYASSQYFRYTPYSRAESAFHAAFKEAPRLLEIRAARTALHFSVFVGSAEQAPGRQVMTWVKHNIRLSPAQNRALVGYAAQRGVTRYKMLGRVVDHGLAAIESGVTAPSDMQDITNELAAISIRFAELERVLDRALFTACAGYSYARQAALGGRRSDEAITAEAIAAYERQRSLASEVSS</sequence>
<gene>
    <name evidence="1" type="ORF">FHS79_002897</name>
</gene>
<proteinExistence type="predicted"/>
<dbReference type="RefSeq" id="WP_243452905.1">
    <property type="nucleotide sequence ID" value="NZ_BMOX01000075.1"/>
</dbReference>
<reference evidence="1 2" key="1">
    <citation type="submission" date="2020-08" db="EMBL/GenBank/DDBJ databases">
        <title>Genomic Encyclopedia of Type Strains, Phase IV (KMG-IV): sequencing the most valuable type-strain genomes for metagenomic binning, comparative biology and taxonomic classification.</title>
        <authorList>
            <person name="Goeker M."/>
        </authorList>
    </citation>
    <scope>NUCLEOTIDE SEQUENCE [LARGE SCALE GENOMIC DNA]</scope>
    <source>
        <strain evidence="1 2">DSM 102189</strain>
    </source>
</reference>
<name>A0A841L7W8_9SPHN</name>
<dbReference type="Proteomes" id="UP000538147">
    <property type="component" value="Unassembled WGS sequence"/>
</dbReference>
<evidence type="ECO:0000313" key="2">
    <source>
        <dbReference type="Proteomes" id="UP000538147"/>
    </source>
</evidence>
<accession>A0A841L7W8</accession>
<keyword evidence="2" id="KW-1185">Reference proteome</keyword>
<organism evidence="1 2">
    <name type="scientific">Polymorphobacter multimanifer</name>
    <dbReference type="NCBI Taxonomy" id="1070431"/>
    <lineage>
        <taxon>Bacteria</taxon>
        <taxon>Pseudomonadati</taxon>
        <taxon>Pseudomonadota</taxon>
        <taxon>Alphaproteobacteria</taxon>
        <taxon>Sphingomonadales</taxon>
        <taxon>Sphingosinicellaceae</taxon>
        <taxon>Polymorphobacter</taxon>
    </lineage>
</organism>
<dbReference type="EMBL" id="JACIIV010000022">
    <property type="protein sequence ID" value="MBB6228707.1"/>
    <property type="molecule type" value="Genomic_DNA"/>
</dbReference>
<evidence type="ECO:0000313" key="1">
    <source>
        <dbReference type="EMBL" id="MBB6228707.1"/>
    </source>
</evidence>
<protein>
    <submittedName>
        <fullName evidence="1">Uncharacterized protein</fullName>
    </submittedName>
</protein>
<comment type="caution">
    <text evidence="1">The sequence shown here is derived from an EMBL/GenBank/DDBJ whole genome shotgun (WGS) entry which is preliminary data.</text>
</comment>